<protein>
    <recommendedName>
        <fullName evidence="9">Bidirectional sugar transporter SWEET</fullName>
    </recommendedName>
</protein>
<dbReference type="GO" id="GO:0005886">
    <property type="term" value="C:plasma membrane"/>
    <property type="evidence" value="ECO:0007669"/>
    <property type="project" value="UniProtKB-SubCell"/>
</dbReference>
<feature type="transmembrane region" description="Helical" evidence="9">
    <location>
        <begin position="106"/>
        <end position="127"/>
    </location>
</feature>
<keyword evidence="11" id="KW-1185">Reference proteome</keyword>
<dbReference type="FunFam" id="1.20.1280.290:FF:000002">
    <property type="entry name" value="Bidirectional sugar transporter SWEET"/>
    <property type="match status" value="1"/>
</dbReference>
<feature type="transmembrane region" description="Helical" evidence="9">
    <location>
        <begin position="133"/>
        <end position="155"/>
    </location>
</feature>
<evidence type="ECO:0000256" key="4">
    <source>
        <dbReference type="ARBA" id="ARBA00022597"/>
    </source>
</evidence>
<evidence type="ECO:0000256" key="6">
    <source>
        <dbReference type="ARBA" id="ARBA00022737"/>
    </source>
</evidence>
<accession>A0AA41SHC5</accession>
<dbReference type="GO" id="GO:0012505">
    <property type="term" value="C:endomembrane system"/>
    <property type="evidence" value="ECO:0007669"/>
    <property type="project" value="UniProtKB-SubCell"/>
</dbReference>
<feature type="transmembrane region" description="Helical" evidence="9">
    <location>
        <begin position="6"/>
        <end position="33"/>
    </location>
</feature>
<dbReference type="Pfam" id="PF03083">
    <property type="entry name" value="MtN3_slv"/>
    <property type="match status" value="2"/>
</dbReference>
<dbReference type="EMBL" id="JAJJMA010161585">
    <property type="protein sequence ID" value="MCL7035849.1"/>
    <property type="molecule type" value="Genomic_DNA"/>
</dbReference>
<keyword evidence="4 9" id="KW-0762">Sugar transport</keyword>
<feature type="transmembrane region" description="Helical" evidence="9">
    <location>
        <begin position="195"/>
        <end position="216"/>
    </location>
</feature>
<evidence type="ECO:0000256" key="5">
    <source>
        <dbReference type="ARBA" id="ARBA00022692"/>
    </source>
</evidence>
<dbReference type="AlphaFoldDB" id="A0AA41SHC5"/>
<dbReference type="FunFam" id="1.20.1280.290:FF:000001">
    <property type="entry name" value="Bidirectional sugar transporter SWEET"/>
    <property type="match status" value="1"/>
</dbReference>
<gene>
    <name evidence="10" type="ORF">MKW94_020804</name>
</gene>
<feature type="transmembrane region" description="Helical" evidence="9">
    <location>
        <begin position="77"/>
        <end position="97"/>
    </location>
</feature>
<dbReference type="PANTHER" id="PTHR10791">
    <property type="entry name" value="RAG1-ACTIVATING PROTEIN 1"/>
    <property type="match status" value="1"/>
</dbReference>
<evidence type="ECO:0000313" key="10">
    <source>
        <dbReference type="EMBL" id="MCL7035849.1"/>
    </source>
</evidence>
<comment type="caution">
    <text evidence="10">The sequence shown here is derived from an EMBL/GenBank/DDBJ whole genome shotgun (WGS) entry which is preliminary data.</text>
</comment>
<evidence type="ECO:0000256" key="2">
    <source>
        <dbReference type="ARBA" id="ARBA00007809"/>
    </source>
</evidence>
<keyword evidence="8 9" id="KW-0472">Membrane</keyword>
<feature type="transmembrane region" description="Helical" evidence="9">
    <location>
        <begin position="45"/>
        <end position="65"/>
    </location>
</feature>
<dbReference type="InterPro" id="IPR047664">
    <property type="entry name" value="SWEET"/>
</dbReference>
<dbReference type="Proteomes" id="UP001177140">
    <property type="component" value="Unassembled WGS sequence"/>
</dbReference>
<comment type="similarity">
    <text evidence="2 9">Belongs to the SWEET sugar transporter family.</text>
</comment>
<keyword evidence="7 9" id="KW-1133">Transmembrane helix</keyword>
<evidence type="ECO:0000256" key="3">
    <source>
        <dbReference type="ARBA" id="ARBA00022448"/>
    </source>
</evidence>
<comment type="subcellular location">
    <subcellularLocation>
        <location evidence="9">Cell membrane</location>
        <topology evidence="9">Multi-pass membrane protein</topology>
    </subcellularLocation>
    <subcellularLocation>
        <location evidence="1">Endomembrane system</location>
        <topology evidence="1">Multi-pass membrane protein</topology>
    </subcellularLocation>
</comment>
<feature type="transmembrane region" description="Helical" evidence="9">
    <location>
        <begin position="167"/>
        <end position="189"/>
    </location>
</feature>
<dbReference type="InterPro" id="IPR004316">
    <property type="entry name" value="SWEET_rpt"/>
</dbReference>
<keyword evidence="6" id="KW-0677">Repeat</keyword>
<organism evidence="10 11">
    <name type="scientific">Papaver nudicaule</name>
    <name type="common">Iceland poppy</name>
    <dbReference type="NCBI Taxonomy" id="74823"/>
    <lineage>
        <taxon>Eukaryota</taxon>
        <taxon>Viridiplantae</taxon>
        <taxon>Streptophyta</taxon>
        <taxon>Embryophyta</taxon>
        <taxon>Tracheophyta</taxon>
        <taxon>Spermatophyta</taxon>
        <taxon>Magnoliopsida</taxon>
        <taxon>Ranunculales</taxon>
        <taxon>Papaveraceae</taxon>
        <taxon>Papaveroideae</taxon>
        <taxon>Papaver</taxon>
    </lineage>
</organism>
<evidence type="ECO:0000313" key="11">
    <source>
        <dbReference type="Proteomes" id="UP001177140"/>
    </source>
</evidence>
<dbReference type="PANTHER" id="PTHR10791:SF44">
    <property type="entry name" value="BIDIRECTIONAL SUGAR TRANSPORTER SWEET1"/>
    <property type="match status" value="1"/>
</dbReference>
<keyword evidence="3 9" id="KW-0813">Transport</keyword>
<name>A0AA41SHC5_PAPNU</name>
<sequence length="240" mass="26509">MGVIHLCFGILGGILQLQLTWKTILFIFLLITFRRITKNKSTEQFSAVPYIIGLMNGLLYTWYGLPMISQDNTLLCTINGITAIVQGAYVLLFLFYAPKDATRRTLWFVFGVVILTATVVLVSMFGIQNHKTKTIFCGIAGATSSVLMYGSPLSIMKVVIKTKSVEFMPFFLSFFGFLSGTCWFTYGLLGHDLFVAIPGGLGSALGLSQLILYFIYRKRKAAIVTDTTITSTLVVTSTVV</sequence>
<dbReference type="Gene3D" id="1.20.1280.290">
    <property type="match status" value="2"/>
</dbReference>
<evidence type="ECO:0000256" key="8">
    <source>
        <dbReference type="ARBA" id="ARBA00023136"/>
    </source>
</evidence>
<keyword evidence="5 9" id="KW-0812">Transmembrane</keyword>
<evidence type="ECO:0000256" key="1">
    <source>
        <dbReference type="ARBA" id="ARBA00004127"/>
    </source>
</evidence>
<evidence type="ECO:0000256" key="9">
    <source>
        <dbReference type="RuleBase" id="RU910715"/>
    </source>
</evidence>
<reference evidence="10" key="1">
    <citation type="submission" date="2022-03" db="EMBL/GenBank/DDBJ databases">
        <title>A functionally conserved STORR gene fusion in Papaver species that diverged 16.8 million years ago.</title>
        <authorList>
            <person name="Catania T."/>
        </authorList>
    </citation>
    <scope>NUCLEOTIDE SEQUENCE</scope>
    <source>
        <strain evidence="10">S-191538</strain>
    </source>
</reference>
<dbReference type="GO" id="GO:0051119">
    <property type="term" value="F:sugar transmembrane transporter activity"/>
    <property type="evidence" value="ECO:0007669"/>
    <property type="project" value="InterPro"/>
</dbReference>
<comment type="function">
    <text evidence="9">Mediates both low-affinity uptake and efflux of sugar across the membrane.</text>
</comment>
<proteinExistence type="inferred from homology"/>
<evidence type="ECO:0000256" key="7">
    <source>
        <dbReference type="ARBA" id="ARBA00022989"/>
    </source>
</evidence>